<dbReference type="Pfam" id="PF02608">
    <property type="entry name" value="Bmp"/>
    <property type="match status" value="1"/>
</dbReference>
<gene>
    <name evidence="8" type="ORF">E1218_34010</name>
</gene>
<dbReference type="AlphaFoldDB" id="A0A4R4W9P2"/>
<dbReference type="PANTHER" id="PTHR34296:SF2">
    <property type="entry name" value="ABC TRANSPORTER GUANOSINE-BINDING PROTEIN NUPN"/>
    <property type="match status" value="1"/>
</dbReference>
<organism evidence="8 9">
    <name type="scientific">Kribbella turkmenica</name>
    <dbReference type="NCBI Taxonomy" id="2530375"/>
    <lineage>
        <taxon>Bacteria</taxon>
        <taxon>Bacillati</taxon>
        <taxon>Actinomycetota</taxon>
        <taxon>Actinomycetes</taxon>
        <taxon>Propionibacteriales</taxon>
        <taxon>Kribbellaceae</taxon>
        <taxon>Kribbella</taxon>
    </lineage>
</organism>
<evidence type="ECO:0000256" key="4">
    <source>
        <dbReference type="ARBA" id="ARBA00022729"/>
    </source>
</evidence>
<comment type="subcellular location">
    <subcellularLocation>
        <location evidence="1">Cell membrane</location>
        <topology evidence="1">Lipid-anchor</topology>
    </subcellularLocation>
</comment>
<evidence type="ECO:0000256" key="5">
    <source>
        <dbReference type="ARBA" id="ARBA00023136"/>
    </source>
</evidence>
<dbReference type="PANTHER" id="PTHR34296">
    <property type="entry name" value="TRANSCRIPTIONAL ACTIVATOR PROTEIN MED"/>
    <property type="match status" value="1"/>
</dbReference>
<evidence type="ECO:0000256" key="2">
    <source>
        <dbReference type="ARBA" id="ARBA00008610"/>
    </source>
</evidence>
<dbReference type="CDD" id="cd06354">
    <property type="entry name" value="PBP1_PrnA-like"/>
    <property type="match status" value="1"/>
</dbReference>
<dbReference type="InterPro" id="IPR028082">
    <property type="entry name" value="Peripla_BP_I"/>
</dbReference>
<dbReference type="OrthoDB" id="9784230at2"/>
<sequence length="369" mass="38120">MVSLRTPARGGLERGGILRHTTKLVALAATVALVVAGCAKKEEPGGAAASDELCADKSGAGPKIGLAYDIGGRGDKSFNDLAAAGVKKALDDLDATCEEAEAAQEEPDSAKEERLRTLAEAGFNPIIGVGFVYTEEVVKVAKEYPDVKFAVVDGFGEGPNVTNLVFSVEQGSFLVGVAAGLKTKTKKVGFIGGVRGPIIDPFAAGYKAGVAAVDPAITVDMKWLSDKGDAKAFANPAGGKTAATALYDAGSDVVFHASGLSGGGLFDVAATKPDGTWAIGVDADQYQTATPEQQKRILTSSLKKVDVAVFDYVKAFKDGTTKAGFDLYDIKRDGVGYSTSGGHLDDVSSKIDEYKAKLVSGELTAPSKL</sequence>
<evidence type="ECO:0000259" key="7">
    <source>
        <dbReference type="Pfam" id="PF02608"/>
    </source>
</evidence>
<reference evidence="8 9" key="1">
    <citation type="submission" date="2019-02" db="EMBL/GenBank/DDBJ databases">
        <title>Draft genome sequences of novel Actinobacteria.</title>
        <authorList>
            <person name="Sahin N."/>
            <person name="Ay H."/>
            <person name="Saygin H."/>
        </authorList>
    </citation>
    <scope>NUCLEOTIDE SEQUENCE [LARGE SCALE GENOMIC DNA]</scope>
    <source>
        <strain evidence="8 9">16K104</strain>
    </source>
</reference>
<evidence type="ECO:0000313" key="9">
    <source>
        <dbReference type="Proteomes" id="UP000295172"/>
    </source>
</evidence>
<name>A0A4R4W9P2_9ACTN</name>
<dbReference type="InterPro" id="IPR050957">
    <property type="entry name" value="BMP_lipoprotein"/>
</dbReference>
<comment type="caution">
    <text evidence="8">The sequence shown here is derived from an EMBL/GenBank/DDBJ whole genome shotgun (WGS) entry which is preliminary data.</text>
</comment>
<evidence type="ECO:0000256" key="6">
    <source>
        <dbReference type="ARBA" id="ARBA00023288"/>
    </source>
</evidence>
<dbReference type="SUPFAM" id="SSF53822">
    <property type="entry name" value="Periplasmic binding protein-like I"/>
    <property type="match status" value="1"/>
</dbReference>
<dbReference type="EMBL" id="SMKR01000254">
    <property type="protein sequence ID" value="TDD13787.1"/>
    <property type="molecule type" value="Genomic_DNA"/>
</dbReference>
<keyword evidence="5" id="KW-0472">Membrane</keyword>
<proteinExistence type="inferred from homology"/>
<keyword evidence="6" id="KW-0449">Lipoprotein</keyword>
<protein>
    <submittedName>
        <fullName evidence="8">BMP family ABC transporter substrate-binding protein</fullName>
    </submittedName>
</protein>
<accession>A0A4R4W9P2</accession>
<evidence type="ECO:0000313" key="8">
    <source>
        <dbReference type="EMBL" id="TDD13787.1"/>
    </source>
</evidence>
<dbReference type="Proteomes" id="UP000295172">
    <property type="component" value="Unassembled WGS sequence"/>
</dbReference>
<comment type="similarity">
    <text evidence="2">Belongs to the BMP lipoprotein family.</text>
</comment>
<evidence type="ECO:0000256" key="1">
    <source>
        <dbReference type="ARBA" id="ARBA00004193"/>
    </source>
</evidence>
<keyword evidence="4" id="KW-0732">Signal</keyword>
<dbReference type="InterPro" id="IPR003760">
    <property type="entry name" value="PnrA-like"/>
</dbReference>
<feature type="domain" description="ABC transporter substrate-binding protein PnrA-like" evidence="7">
    <location>
        <begin position="70"/>
        <end position="366"/>
    </location>
</feature>
<keyword evidence="3" id="KW-1003">Cell membrane</keyword>
<evidence type="ECO:0000256" key="3">
    <source>
        <dbReference type="ARBA" id="ARBA00022475"/>
    </source>
</evidence>
<dbReference type="Gene3D" id="3.40.50.2300">
    <property type="match status" value="2"/>
</dbReference>
<keyword evidence="9" id="KW-1185">Reference proteome</keyword>
<dbReference type="GO" id="GO:0005886">
    <property type="term" value="C:plasma membrane"/>
    <property type="evidence" value="ECO:0007669"/>
    <property type="project" value="UniProtKB-SubCell"/>
</dbReference>